<feature type="transmembrane region" description="Helical" evidence="1">
    <location>
        <begin position="143"/>
        <end position="163"/>
    </location>
</feature>
<dbReference type="AlphaFoldDB" id="A0A9D1RT69"/>
<keyword evidence="1" id="KW-0812">Transmembrane</keyword>
<organism evidence="2 3">
    <name type="scientific">Candidatus Flavonifractor merdipullorum</name>
    <dbReference type="NCBI Taxonomy" id="2838590"/>
    <lineage>
        <taxon>Bacteria</taxon>
        <taxon>Bacillati</taxon>
        <taxon>Bacillota</taxon>
        <taxon>Clostridia</taxon>
        <taxon>Eubacteriales</taxon>
        <taxon>Oscillospiraceae</taxon>
        <taxon>Flavonifractor</taxon>
    </lineage>
</organism>
<evidence type="ECO:0000313" key="2">
    <source>
        <dbReference type="EMBL" id="HIW93125.1"/>
    </source>
</evidence>
<evidence type="ECO:0000313" key="3">
    <source>
        <dbReference type="Proteomes" id="UP000824192"/>
    </source>
</evidence>
<dbReference type="InterPro" id="IPR012651">
    <property type="entry name" value="Thia_Transptr_ThiT"/>
</dbReference>
<dbReference type="EMBL" id="DXGA01000023">
    <property type="protein sequence ID" value="HIW93125.1"/>
    <property type="molecule type" value="Genomic_DNA"/>
</dbReference>
<keyword evidence="1" id="KW-1133">Transmembrane helix</keyword>
<dbReference type="Gene3D" id="1.10.1760.20">
    <property type="match status" value="1"/>
</dbReference>
<reference evidence="2" key="2">
    <citation type="submission" date="2021-04" db="EMBL/GenBank/DDBJ databases">
        <authorList>
            <person name="Gilroy R."/>
        </authorList>
    </citation>
    <scope>NUCLEOTIDE SEQUENCE</scope>
    <source>
        <strain evidence="2">ChiGjej6B6-1540</strain>
    </source>
</reference>
<evidence type="ECO:0000256" key="1">
    <source>
        <dbReference type="SAM" id="Phobius"/>
    </source>
</evidence>
<name>A0A9D1RT69_9FIRM</name>
<dbReference type="Proteomes" id="UP000824192">
    <property type="component" value="Unassembled WGS sequence"/>
</dbReference>
<feature type="transmembrane region" description="Helical" evidence="1">
    <location>
        <begin position="6"/>
        <end position="24"/>
    </location>
</feature>
<dbReference type="GO" id="GO:0015234">
    <property type="term" value="F:thiamine transmembrane transporter activity"/>
    <property type="evidence" value="ECO:0007669"/>
    <property type="project" value="InterPro"/>
</dbReference>
<proteinExistence type="predicted"/>
<dbReference type="GO" id="GO:0005886">
    <property type="term" value="C:plasma membrane"/>
    <property type="evidence" value="ECO:0007669"/>
    <property type="project" value="InterPro"/>
</dbReference>
<feature type="transmembrane region" description="Helical" evidence="1">
    <location>
        <begin position="68"/>
        <end position="90"/>
    </location>
</feature>
<feature type="transmembrane region" description="Helical" evidence="1">
    <location>
        <begin position="97"/>
        <end position="123"/>
    </location>
</feature>
<reference evidence="2" key="1">
    <citation type="journal article" date="2021" name="PeerJ">
        <title>Extensive microbial diversity within the chicken gut microbiome revealed by metagenomics and culture.</title>
        <authorList>
            <person name="Gilroy R."/>
            <person name="Ravi A."/>
            <person name="Getino M."/>
            <person name="Pursley I."/>
            <person name="Horton D.L."/>
            <person name="Alikhan N.F."/>
            <person name="Baker D."/>
            <person name="Gharbi K."/>
            <person name="Hall N."/>
            <person name="Watson M."/>
            <person name="Adriaenssens E.M."/>
            <person name="Foster-Nyarko E."/>
            <person name="Jarju S."/>
            <person name="Secka A."/>
            <person name="Antonio M."/>
            <person name="Oren A."/>
            <person name="Chaudhuri R.R."/>
            <person name="La Ragione R."/>
            <person name="Hildebrand F."/>
            <person name="Pallen M.J."/>
        </authorList>
    </citation>
    <scope>NUCLEOTIDE SEQUENCE</scope>
    <source>
        <strain evidence="2">ChiGjej6B6-1540</strain>
    </source>
</reference>
<comment type="caution">
    <text evidence="2">The sequence shown here is derived from an EMBL/GenBank/DDBJ whole genome shotgun (WGS) entry which is preliminary data.</text>
</comment>
<accession>A0A9D1RT69</accession>
<gene>
    <name evidence="2" type="ORF">H9868_01150</name>
</gene>
<sequence>MLCEGAIMVALSLILGLIKLFELPQGGSISLEMLPLFLFCVRWGVKSGLIGCFAFGILQIFVQGVVSYAWQSILLDYVLAFAVLSAAGLARGHKWGIFWGSVLGAFARFVMHFISGITVYRILAPTELFNATFTSPWMYSLAYNGSYVLIDTVLCLIVFGVLYRPLNRYLTGRDLA</sequence>
<dbReference type="Pfam" id="PF09515">
    <property type="entry name" value="Thia_YuaJ"/>
    <property type="match status" value="1"/>
</dbReference>
<keyword evidence="1" id="KW-0472">Membrane</keyword>
<protein>
    <submittedName>
        <fullName evidence="2">Energy-coupled thiamine transporter ThiT</fullName>
    </submittedName>
</protein>
<feature type="transmembrane region" description="Helical" evidence="1">
    <location>
        <begin position="36"/>
        <end position="62"/>
    </location>
</feature>